<evidence type="ECO:0000313" key="3">
    <source>
        <dbReference type="Proteomes" id="UP000807306"/>
    </source>
</evidence>
<reference evidence="2" key="1">
    <citation type="submission" date="2020-11" db="EMBL/GenBank/DDBJ databases">
        <authorList>
            <consortium name="DOE Joint Genome Institute"/>
            <person name="Ahrendt S."/>
            <person name="Riley R."/>
            <person name="Andreopoulos W."/>
            <person name="Labutti K."/>
            <person name="Pangilinan J."/>
            <person name="Ruiz-Duenas F.J."/>
            <person name="Barrasa J.M."/>
            <person name="Sanchez-Garcia M."/>
            <person name="Camarero S."/>
            <person name="Miyauchi S."/>
            <person name="Serrano A."/>
            <person name="Linde D."/>
            <person name="Babiker R."/>
            <person name="Drula E."/>
            <person name="Ayuso-Fernandez I."/>
            <person name="Pacheco R."/>
            <person name="Padilla G."/>
            <person name="Ferreira P."/>
            <person name="Barriuso J."/>
            <person name="Kellner H."/>
            <person name="Castanera R."/>
            <person name="Alfaro M."/>
            <person name="Ramirez L."/>
            <person name="Pisabarro A.G."/>
            <person name="Kuo A."/>
            <person name="Tritt A."/>
            <person name="Lipzen A."/>
            <person name="He G."/>
            <person name="Yan M."/>
            <person name="Ng V."/>
            <person name="Cullen D."/>
            <person name="Martin F."/>
            <person name="Rosso M.-N."/>
            <person name="Henrissat B."/>
            <person name="Hibbett D."/>
            <person name="Martinez A.T."/>
            <person name="Grigoriev I.V."/>
        </authorList>
    </citation>
    <scope>NUCLEOTIDE SEQUENCE</scope>
    <source>
        <strain evidence="2">CBS 506.95</strain>
    </source>
</reference>
<dbReference type="Pfam" id="PF24764">
    <property type="entry name" value="rva_4"/>
    <property type="match status" value="1"/>
</dbReference>
<dbReference type="EMBL" id="MU157824">
    <property type="protein sequence ID" value="KAF9535236.1"/>
    <property type="molecule type" value="Genomic_DNA"/>
</dbReference>
<sequence>EFRGEGRGSYIFGMSIHNTRIERLWFDVTRGFGQVWKNFFMDLEVHHGLNPRNPMHIWLLHHLFLTAIRADAEMWVEAWNSHTMQLPRGQTNAKPREMFVFSMVENGPRGFAIDEAEEEGDFSAYGVDWDTINDPPLMAHFHEQNPEEAETPELENPRPFLPNAPSRMNQVLCEAPNCPFPDNYVRMLDVTLAQRVDVCSVHMEVRRLVWLEALSLCNYI</sequence>
<dbReference type="InterPro" id="IPR058913">
    <property type="entry name" value="Integrase_dom_put"/>
</dbReference>
<evidence type="ECO:0000259" key="1">
    <source>
        <dbReference type="Pfam" id="PF24764"/>
    </source>
</evidence>
<dbReference type="PANTHER" id="PTHR46791">
    <property type="entry name" value="EXPRESSED PROTEIN"/>
    <property type="match status" value="1"/>
</dbReference>
<proteinExistence type="predicted"/>
<accession>A0A9P6ETY0</accession>
<dbReference type="AlphaFoldDB" id="A0A9P6ETY0"/>
<evidence type="ECO:0000313" key="2">
    <source>
        <dbReference type="EMBL" id="KAF9535236.1"/>
    </source>
</evidence>
<protein>
    <recommendedName>
        <fullName evidence="1">Integrase core domain-containing protein</fullName>
    </recommendedName>
</protein>
<keyword evidence="3" id="KW-1185">Reference proteome</keyword>
<name>A0A9P6ETY0_9AGAR</name>
<dbReference type="PANTHER" id="PTHR46791:SF5">
    <property type="entry name" value="CLR5 DOMAIN-CONTAINING PROTEIN-RELATED"/>
    <property type="match status" value="1"/>
</dbReference>
<comment type="caution">
    <text evidence="2">The sequence shown here is derived from an EMBL/GenBank/DDBJ whole genome shotgun (WGS) entry which is preliminary data.</text>
</comment>
<dbReference type="Proteomes" id="UP000807306">
    <property type="component" value="Unassembled WGS sequence"/>
</dbReference>
<gene>
    <name evidence="2" type="ORF">CPB83DRAFT_746078</name>
</gene>
<feature type="domain" description="Integrase core" evidence="1">
    <location>
        <begin position="2"/>
        <end position="106"/>
    </location>
</feature>
<feature type="non-terminal residue" evidence="2">
    <location>
        <position position="220"/>
    </location>
</feature>
<organism evidence="2 3">
    <name type="scientific">Crepidotus variabilis</name>
    <dbReference type="NCBI Taxonomy" id="179855"/>
    <lineage>
        <taxon>Eukaryota</taxon>
        <taxon>Fungi</taxon>
        <taxon>Dikarya</taxon>
        <taxon>Basidiomycota</taxon>
        <taxon>Agaricomycotina</taxon>
        <taxon>Agaricomycetes</taxon>
        <taxon>Agaricomycetidae</taxon>
        <taxon>Agaricales</taxon>
        <taxon>Agaricineae</taxon>
        <taxon>Crepidotaceae</taxon>
        <taxon>Crepidotus</taxon>
    </lineage>
</organism>
<dbReference type="OrthoDB" id="3353107at2759"/>
<feature type="non-terminal residue" evidence="2">
    <location>
        <position position="1"/>
    </location>
</feature>